<dbReference type="RefSeq" id="WP_143946379.1">
    <property type="nucleotide sequence ID" value="NZ_BAABMB010000001.1"/>
</dbReference>
<keyword evidence="2" id="KW-0677">Repeat</keyword>
<dbReference type="AlphaFoldDB" id="A0A556B0X7"/>
<dbReference type="CDD" id="cd01449">
    <property type="entry name" value="TST_Repeat_2"/>
    <property type="match status" value="1"/>
</dbReference>
<dbReference type="PANTHER" id="PTHR11364">
    <property type="entry name" value="THIOSULFATE SULFERTANSFERASE"/>
    <property type="match status" value="1"/>
</dbReference>
<dbReference type="Pfam" id="PF00581">
    <property type="entry name" value="Rhodanese"/>
    <property type="match status" value="2"/>
</dbReference>
<keyword evidence="6" id="KW-1185">Reference proteome</keyword>
<dbReference type="Gene3D" id="3.40.250.10">
    <property type="entry name" value="Rhodanese-like domain"/>
    <property type="match status" value="2"/>
</dbReference>
<dbReference type="InterPro" id="IPR045078">
    <property type="entry name" value="TST/MPST-like"/>
</dbReference>
<dbReference type="InterPro" id="IPR001763">
    <property type="entry name" value="Rhodanese-like_dom"/>
</dbReference>
<reference evidence="5 6" key="1">
    <citation type="submission" date="2019-07" db="EMBL/GenBank/DDBJ databases">
        <title>Qingshengfaniella alkalisoli gen. nov., sp. nov., isolated from saline soil.</title>
        <authorList>
            <person name="Xu L."/>
            <person name="Huang X.-X."/>
            <person name="Sun J.-Q."/>
        </authorList>
    </citation>
    <scope>NUCLEOTIDE SEQUENCE [LARGE SCALE GENOMIC DNA]</scope>
    <source>
        <strain evidence="5 6">DSM 27279</strain>
    </source>
</reference>
<dbReference type="PROSITE" id="PS00683">
    <property type="entry name" value="RHODANESE_2"/>
    <property type="match status" value="1"/>
</dbReference>
<evidence type="ECO:0000256" key="3">
    <source>
        <dbReference type="RuleBase" id="RU000507"/>
    </source>
</evidence>
<evidence type="ECO:0000313" key="6">
    <source>
        <dbReference type="Proteomes" id="UP000318405"/>
    </source>
</evidence>
<dbReference type="OrthoDB" id="9781034at2"/>
<name>A0A556B0X7_9BURK</name>
<evidence type="ECO:0000259" key="4">
    <source>
        <dbReference type="PROSITE" id="PS50206"/>
    </source>
</evidence>
<evidence type="ECO:0000256" key="1">
    <source>
        <dbReference type="ARBA" id="ARBA00022679"/>
    </source>
</evidence>
<proteinExistence type="predicted"/>
<evidence type="ECO:0000256" key="2">
    <source>
        <dbReference type="ARBA" id="ARBA00022737"/>
    </source>
</evidence>
<feature type="domain" description="Rhodanese" evidence="4">
    <location>
        <begin position="18"/>
        <end position="134"/>
    </location>
</feature>
<comment type="caution">
    <text evidence="5">The sequence shown here is derived from an EMBL/GenBank/DDBJ whole genome shotgun (WGS) entry which is preliminary data.</text>
</comment>
<accession>A0A556B0X7</accession>
<feature type="domain" description="Rhodanese" evidence="4">
    <location>
        <begin position="165"/>
        <end position="278"/>
    </location>
</feature>
<dbReference type="CDD" id="cd01448">
    <property type="entry name" value="TST_Repeat_1"/>
    <property type="match status" value="1"/>
</dbReference>
<dbReference type="Proteomes" id="UP000318405">
    <property type="component" value="Unassembled WGS sequence"/>
</dbReference>
<dbReference type="InterPro" id="IPR036873">
    <property type="entry name" value="Rhodanese-like_dom_sf"/>
</dbReference>
<gene>
    <name evidence="5" type="ORF">FOZ76_01625</name>
</gene>
<evidence type="ECO:0000313" key="5">
    <source>
        <dbReference type="EMBL" id="TSH98841.1"/>
    </source>
</evidence>
<sequence length="283" mass="30434">MQPDPAPLVSPQELQHLDVRVVDCSHDLTDPQAGTAEFLRGHVPGAVHAHLDQDLSGTPTGRNGRHPLPSPQAFAAWLGRQGIGPDTQVVAYDRAGGMYAARLWWLLRWVGHERARVLDGGWQAWLQAGLPVQTEVQAWPAAAPAAARADDARCVDVQQVLANLQTRQALVVDARGAGRFAGIGETIDPRAGHIPGAKNRPYTDNLDASGRFKPADELTREWRAVLGDTPSHAVIAQCGSGVTACHNLLAMEIAGLPGARLYPGSWSEWCSDPQRPIRTGPQP</sequence>
<protein>
    <recommendedName>
        <fullName evidence="3">Sulfurtransferase</fullName>
    </recommendedName>
</protein>
<dbReference type="InterPro" id="IPR001307">
    <property type="entry name" value="Thiosulphate_STrfase_CS"/>
</dbReference>
<dbReference type="PANTHER" id="PTHR11364:SF27">
    <property type="entry name" value="SULFURTRANSFERASE"/>
    <property type="match status" value="1"/>
</dbReference>
<dbReference type="EMBL" id="VLTJ01000003">
    <property type="protein sequence ID" value="TSH98841.1"/>
    <property type="molecule type" value="Genomic_DNA"/>
</dbReference>
<dbReference type="SMART" id="SM00450">
    <property type="entry name" value="RHOD"/>
    <property type="match status" value="2"/>
</dbReference>
<dbReference type="PROSITE" id="PS50206">
    <property type="entry name" value="RHODANESE_3"/>
    <property type="match status" value="2"/>
</dbReference>
<keyword evidence="1 3" id="KW-0808">Transferase</keyword>
<organism evidence="5 6">
    <name type="scientific">Verticiella sediminum</name>
    <dbReference type="NCBI Taxonomy" id="1247510"/>
    <lineage>
        <taxon>Bacteria</taxon>
        <taxon>Pseudomonadati</taxon>
        <taxon>Pseudomonadota</taxon>
        <taxon>Betaproteobacteria</taxon>
        <taxon>Burkholderiales</taxon>
        <taxon>Alcaligenaceae</taxon>
        <taxon>Verticiella</taxon>
    </lineage>
</organism>
<dbReference type="SUPFAM" id="SSF52821">
    <property type="entry name" value="Rhodanese/Cell cycle control phosphatase"/>
    <property type="match status" value="2"/>
</dbReference>
<dbReference type="GO" id="GO:0004792">
    <property type="term" value="F:thiosulfate-cyanide sulfurtransferase activity"/>
    <property type="evidence" value="ECO:0007669"/>
    <property type="project" value="InterPro"/>
</dbReference>